<dbReference type="InterPro" id="IPR036188">
    <property type="entry name" value="FAD/NAD-bd_sf"/>
</dbReference>
<dbReference type="GO" id="GO:0046592">
    <property type="term" value="F:polyamine oxidase activity"/>
    <property type="evidence" value="ECO:0007669"/>
    <property type="project" value="TreeGrafter"/>
</dbReference>
<dbReference type="SUPFAM" id="SSF51905">
    <property type="entry name" value="FAD/NAD(P)-binding domain"/>
    <property type="match status" value="1"/>
</dbReference>
<dbReference type="Pfam" id="PF01593">
    <property type="entry name" value="Amino_oxidase"/>
    <property type="match status" value="2"/>
</dbReference>
<dbReference type="Proteomes" id="UP000299102">
    <property type="component" value="Unassembled WGS sequence"/>
</dbReference>
<evidence type="ECO:0000313" key="3">
    <source>
        <dbReference type="Proteomes" id="UP000299102"/>
    </source>
</evidence>
<evidence type="ECO:0000313" key="2">
    <source>
        <dbReference type="EMBL" id="GBP11279.1"/>
    </source>
</evidence>
<feature type="domain" description="Amine oxidase" evidence="1">
    <location>
        <begin position="14"/>
        <end position="388"/>
    </location>
</feature>
<dbReference type="InterPro" id="IPR002937">
    <property type="entry name" value="Amino_oxidase"/>
</dbReference>
<organism evidence="2 3">
    <name type="scientific">Eumeta variegata</name>
    <name type="common">Bagworm moth</name>
    <name type="synonym">Eumeta japonica</name>
    <dbReference type="NCBI Taxonomy" id="151549"/>
    <lineage>
        <taxon>Eukaryota</taxon>
        <taxon>Metazoa</taxon>
        <taxon>Ecdysozoa</taxon>
        <taxon>Arthropoda</taxon>
        <taxon>Hexapoda</taxon>
        <taxon>Insecta</taxon>
        <taxon>Pterygota</taxon>
        <taxon>Neoptera</taxon>
        <taxon>Endopterygota</taxon>
        <taxon>Lepidoptera</taxon>
        <taxon>Glossata</taxon>
        <taxon>Ditrysia</taxon>
        <taxon>Tineoidea</taxon>
        <taxon>Psychidae</taxon>
        <taxon>Oiketicinae</taxon>
        <taxon>Eumeta</taxon>
    </lineage>
</organism>
<comment type="caution">
    <text evidence="2">The sequence shown here is derived from an EMBL/GenBank/DDBJ whole genome shotgun (WGS) entry which is preliminary data.</text>
</comment>
<gene>
    <name evidence="2" type="primary">SMOX</name>
    <name evidence="2" type="ORF">EVAR_92820_1</name>
</gene>
<dbReference type="SUPFAM" id="SSF54373">
    <property type="entry name" value="FAD-linked reductases, C-terminal domain"/>
    <property type="match status" value="1"/>
</dbReference>
<dbReference type="PANTHER" id="PTHR10742">
    <property type="entry name" value="FLAVIN MONOAMINE OXIDASE"/>
    <property type="match status" value="1"/>
</dbReference>
<dbReference type="AlphaFoldDB" id="A0A4C1T9S9"/>
<keyword evidence="3" id="KW-1185">Reference proteome</keyword>
<dbReference type="InterPro" id="IPR050281">
    <property type="entry name" value="Flavin_monoamine_oxidase"/>
</dbReference>
<reference evidence="2 3" key="1">
    <citation type="journal article" date="2019" name="Commun. Biol.">
        <title>The bagworm genome reveals a unique fibroin gene that provides high tensile strength.</title>
        <authorList>
            <person name="Kono N."/>
            <person name="Nakamura H."/>
            <person name="Ohtoshi R."/>
            <person name="Tomita M."/>
            <person name="Numata K."/>
            <person name="Arakawa K."/>
        </authorList>
    </citation>
    <scope>NUCLEOTIDE SEQUENCE [LARGE SCALE GENOMIC DNA]</scope>
</reference>
<protein>
    <submittedName>
        <fullName evidence="2">Spermine oxidase</fullName>
    </submittedName>
</protein>
<name>A0A4C1T9S9_EUMVA</name>
<sequence length="653" mass="72952">MSSYDVIVVGCGAAGVSALATLARAGCNVLGLEAANRVGGRIKTVEFGRGVVELGAECNLKIARALILALLVGLAWQFEQTFLEVILVYLDMSIHRSDGTEVNKNTSEELINYCFHLMESPPKDHKPLGKYITRNFREYISKMPSLVNDKDFINEFLEFMNLLVNNHEASNDWDDVTTASNYEELEGHQHWSWHAYGYRTLFDILLNKYKNGTGLPVDIQLGKEVTSIQWSQQSGQKVTVKCKDGSMYTTNTVIVTLSLGVLKERHAILFDPKLPQEKIDAINCMSMGVMDKIIFAYETIWWPSNLTFFGFVWRGVDKARVPAEDAWTTKIYGFSSPLGSENSITLWTSGEAAKLVETLPEDVVKRKCTELLRKFMGPRVMEPVAMIRVTTEDDVSAVRLMIQTDKRVTISRLGQAQASWVFAFEELPTKVKRGRSAEKNMVTSFLGITDHYATIVVEAKKIVTTDWSTWYSNPLTRGSYTFDGVQTADGPAARAALAAPLRDRAGVPRLLFAGEATNQKHFSTVHGAIETGIREAESILNSLGLNSSRTAEASSSTLDGIKSKIWIHRLSRIKYHAPTDQSLAWRSRKDSLSLSMGLSALPTQQESYNRPLLALHDESWSLAAVYNWFNEFKRGRTNLTDDLREGRPSTATT</sequence>
<accession>A0A4C1T9S9</accession>
<dbReference type="STRING" id="151549.A0A4C1T9S9"/>
<evidence type="ECO:0000259" key="1">
    <source>
        <dbReference type="Pfam" id="PF01593"/>
    </source>
</evidence>
<feature type="domain" description="Amine oxidase" evidence="1">
    <location>
        <begin position="458"/>
        <end position="540"/>
    </location>
</feature>
<dbReference type="PANTHER" id="PTHR10742:SF398">
    <property type="entry name" value="AMINE OXIDASE DOMAIN-CONTAINING PROTEIN-RELATED"/>
    <property type="match status" value="1"/>
</dbReference>
<proteinExistence type="predicted"/>
<dbReference type="Gene3D" id="3.90.660.10">
    <property type="match status" value="1"/>
</dbReference>
<dbReference type="Gene3D" id="3.50.50.60">
    <property type="entry name" value="FAD/NAD(P)-binding domain"/>
    <property type="match status" value="2"/>
</dbReference>
<dbReference type="EMBL" id="BGZK01000046">
    <property type="protein sequence ID" value="GBP11279.1"/>
    <property type="molecule type" value="Genomic_DNA"/>
</dbReference>
<dbReference type="OrthoDB" id="5046242at2759"/>